<protein>
    <recommendedName>
        <fullName evidence="7">Proteasome activator PA28 C-terminal domain-containing protein</fullName>
    </recommendedName>
</protein>
<dbReference type="GO" id="GO:0061133">
    <property type="term" value="F:endopeptidase activator activity"/>
    <property type="evidence" value="ECO:0007669"/>
    <property type="project" value="TreeGrafter"/>
</dbReference>
<evidence type="ECO:0000259" key="3">
    <source>
        <dbReference type="Pfam" id="PF02251"/>
    </source>
</evidence>
<evidence type="ECO:0000313" key="6">
    <source>
        <dbReference type="Proteomes" id="UP000054560"/>
    </source>
</evidence>
<dbReference type="InterPro" id="IPR003185">
    <property type="entry name" value="Proteasome_activ_PA28_N"/>
</dbReference>
<dbReference type="GO" id="GO:0061136">
    <property type="term" value="P:regulation of proteasomal protein catabolic process"/>
    <property type="evidence" value="ECO:0007669"/>
    <property type="project" value="TreeGrafter"/>
</dbReference>
<dbReference type="EMBL" id="KQ246607">
    <property type="protein sequence ID" value="KNC72720.1"/>
    <property type="molecule type" value="Genomic_DNA"/>
</dbReference>
<dbReference type="InterPro" id="IPR009077">
    <property type="entry name" value="Proteasome_activ_PA28"/>
</dbReference>
<evidence type="ECO:0000256" key="1">
    <source>
        <dbReference type="ARBA" id="ARBA00005883"/>
    </source>
</evidence>
<name>A0A0L0F7M3_9EUKA</name>
<feature type="non-terminal residue" evidence="5">
    <location>
        <position position="178"/>
    </location>
</feature>
<dbReference type="eggNOG" id="KOG4470">
    <property type="taxonomic scope" value="Eukaryota"/>
</dbReference>
<dbReference type="Proteomes" id="UP000054560">
    <property type="component" value="Unassembled WGS sequence"/>
</dbReference>
<proteinExistence type="inferred from homology"/>
<dbReference type="PANTHER" id="PTHR10660:SF2">
    <property type="entry name" value="LD45860P"/>
    <property type="match status" value="1"/>
</dbReference>
<keyword evidence="2" id="KW-0647">Proteasome</keyword>
<dbReference type="Gene3D" id="1.20.120.180">
    <property type="entry name" value="Proteasome activator pa28, C-terminal domain"/>
    <property type="match status" value="1"/>
</dbReference>
<evidence type="ECO:0008006" key="7">
    <source>
        <dbReference type="Google" id="ProtNLM"/>
    </source>
</evidence>
<dbReference type="Pfam" id="PF02251">
    <property type="entry name" value="PA28_N"/>
    <property type="match status" value="1"/>
</dbReference>
<comment type="similarity">
    <text evidence="1">Belongs to the PA28 family.</text>
</comment>
<dbReference type="GeneID" id="25915223"/>
<dbReference type="InterPro" id="IPR036997">
    <property type="entry name" value="PA28_C_sf"/>
</dbReference>
<dbReference type="Pfam" id="PF02252">
    <property type="entry name" value="PA28_C"/>
    <property type="match status" value="1"/>
</dbReference>
<dbReference type="AlphaFoldDB" id="A0A0L0F7M3"/>
<evidence type="ECO:0000259" key="4">
    <source>
        <dbReference type="Pfam" id="PF02252"/>
    </source>
</evidence>
<organism evidence="5 6">
    <name type="scientific">Sphaeroforma arctica JP610</name>
    <dbReference type="NCBI Taxonomy" id="667725"/>
    <lineage>
        <taxon>Eukaryota</taxon>
        <taxon>Ichthyosporea</taxon>
        <taxon>Ichthyophonida</taxon>
        <taxon>Sphaeroforma</taxon>
    </lineage>
</organism>
<evidence type="ECO:0000313" key="5">
    <source>
        <dbReference type="EMBL" id="KNC72720.1"/>
    </source>
</evidence>
<dbReference type="OrthoDB" id="6591885at2759"/>
<reference evidence="5 6" key="1">
    <citation type="submission" date="2011-02" db="EMBL/GenBank/DDBJ databases">
        <title>The Genome Sequence of Sphaeroforma arctica JP610.</title>
        <authorList>
            <consortium name="The Broad Institute Genome Sequencing Platform"/>
            <person name="Russ C."/>
            <person name="Cuomo C."/>
            <person name="Young S.K."/>
            <person name="Zeng Q."/>
            <person name="Gargeya S."/>
            <person name="Alvarado L."/>
            <person name="Berlin A."/>
            <person name="Chapman S.B."/>
            <person name="Chen Z."/>
            <person name="Freedman E."/>
            <person name="Gellesch M."/>
            <person name="Goldberg J."/>
            <person name="Griggs A."/>
            <person name="Gujja S."/>
            <person name="Heilman E."/>
            <person name="Heiman D."/>
            <person name="Howarth C."/>
            <person name="Mehta T."/>
            <person name="Neiman D."/>
            <person name="Pearson M."/>
            <person name="Roberts A."/>
            <person name="Saif S."/>
            <person name="Shea T."/>
            <person name="Shenoy N."/>
            <person name="Sisk P."/>
            <person name="Stolte C."/>
            <person name="Sykes S."/>
            <person name="White J."/>
            <person name="Yandava C."/>
            <person name="Burger G."/>
            <person name="Gray M.W."/>
            <person name="Holland P.W.H."/>
            <person name="King N."/>
            <person name="Lang F.B.F."/>
            <person name="Roger A.J."/>
            <person name="Ruiz-Trillo I."/>
            <person name="Haas B."/>
            <person name="Nusbaum C."/>
            <person name="Birren B."/>
        </authorList>
    </citation>
    <scope>NUCLEOTIDE SEQUENCE [LARGE SCALE GENOMIC DNA]</scope>
    <source>
        <strain evidence="5 6">JP610</strain>
    </source>
</reference>
<dbReference type="PANTHER" id="PTHR10660">
    <property type="entry name" value="PROTEASOME REGULATOR PA28"/>
    <property type="match status" value="1"/>
</dbReference>
<dbReference type="InterPro" id="IPR003186">
    <property type="entry name" value="PA28_C"/>
</dbReference>
<dbReference type="GO" id="GO:0008537">
    <property type="term" value="C:proteasome activator complex"/>
    <property type="evidence" value="ECO:0007669"/>
    <property type="project" value="InterPro"/>
</dbReference>
<dbReference type="STRING" id="667725.A0A0L0F7M3"/>
<gene>
    <name evidence="5" type="ORF">SARC_14719</name>
</gene>
<accession>A0A0L0F7M3</accession>
<dbReference type="GO" id="GO:0005654">
    <property type="term" value="C:nucleoplasm"/>
    <property type="evidence" value="ECO:0007669"/>
    <property type="project" value="TreeGrafter"/>
</dbReference>
<evidence type="ECO:0000256" key="2">
    <source>
        <dbReference type="ARBA" id="ARBA00022942"/>
    </source>
</evidence>
<sequence>MSDLNNENDAEWPFFPIPKDEEITGNLLKVQAMREEMARKAMLIITNIMPAKILQLDALFKLTSTSHLKAGDIPAPLRTSAFTVKDLEAIHIKTERWTECLKLQEHTDGSVSKKRKLEDGEKLESEAHIPSNELVISLLKVLKMEILQLVEFCNTVKIWIQLNIPRIEDGNNFGVSIQ</sequence>
<feature type="domain" description="Proteasome activator PA28 N-terminal" evidence="3">
    <location>
        <begin position="29"/>
        <end position="62"/>
    </location>
</feature>
<keyword evidence="6" id="KW-1185">Reference proteome</keyword>
<dbReference type="GO" id="GO:2000045">
    <property type="term" value="P:regulation of G1/S transition of mitotic cell cycle"/>
    <property type="evidence" value="ECO:0007669"/>
    <property type="project" value="TreeGrafter"/>
</dbReference>
<dbReference type="GO" id="GO:0005737">
    <property type="term" value="C:cytoplasm"/>
    <property type="evidence" value="ECO:0007669"/>
    <property type="project" value="TreeGrafter"/>
</dbReference>
<feature type="domain" description="Proteasome activator PA28 C-terminal" evidence="4">
    <location>
        <begin position="129"/>
        <end position="178"/>
    </location>
</feature>
<dbReference type="RefSeq" id="XP_014146622.1">
    <property type="nucleotide sequence ID" value="XM_014291147.1"/>
</dbReference>
<dbReference type="InterPro" id="IPR036252">
    <property type="entry name" value="Proteasome_activ_sf"/>
</dbReference>
<dbReference type="SUPFAM" id="SSF47216">
    <property type="entry name" value="Proteasome activator"/>
    <property type="match status" value="1"/>
</dbReference>